<keyword evidence="15" id="KW-0460">Magnesium</keyword>
<dbReference type="SUPFAM" id="SSF56281">
    <property type="entry name" value="Metallo-hydrolase/oxidoreductase"/>
    <property type="match status" value="1"/>
</dbReference>
<dbReference type="GO" id="GO:0005759">
    <property type="term" value="C:mitochondrial matrix"/>
    <property type="evidence" value="ECO:0007669"/>
    <property type="project" value="UniProtKB-SubCell"/>
</dbReference>
<comment type="caution">
    <text evidence="22">The sequence shown here is derived from an EMBL/GenBank/DDBJ whole genome shotgun (WGS) entry which is preliminary data.</text>
</comment>
<comment type="subcellular location">
    <subcellularLocation>
        <location evidence="4">Cytoplasm</location>
    </subcellularLocation>
    <subcellularLocation>
        <location evidence="2">Mitochondrion inner membrane</location>
    </subcellularLocation>
    <subcellularLocation>
        <location evidence="3">Mitochondrion matrix</location>
    </subcellularLocation>
</comment>
<dbReference type="GO" id="GO:0005829">
    <property type="term" value="C:cytosol"/>
    <property type="evidence" value="ECO:0007669"/>
    <property type="project" value="TreeGrafter"/>
</dbReference>
<keyword evidence="11" id="KW-0479">Metal-binding</keyword>
<evidence type="ECO:0000256" key="15">
    <source>
        <dbReference type="ARBA" id="ARBA00022842"/>
    </source>
</evidence>
<evidence type="ECO:0000256" key="1">
    <source>
        <dbReference type="ARBA" id="ARBA00001944"/>
    </source>
</evidence>
<reference evidence="22 23" key="1">
    <citation type="submission" date="2012-10" db="EMBL/GenBank/DDBJ databases">
        <title>Genome sequencing and analysis of entomopathogenic fungi Beauveria bassiana D1-5.</title>
        <authorList>
            <person name="Li Q."/>
            <person name="Wang L."/>
            <person name="Zhang Z."/>
            <person name="Wang Q."/>
            <person name="Ren J."/>
            <person name="Wang M."/>
            <person name="Xu W."/>
            <person name="Wang J."/>
            <person name="Lu Y."/>
            <person name="Du Q."/>
            <person name="Sun Z."/>
        </authorList>
    </citation>
    <scope>NUCLEOTIDE SEQUENCE [LARGE SCALE GENOMIC DNA]</scope>
    <source>
        <strain evidence="22 23">D1-5</strain>
    </source>
</reference>
<dbReference type="EC" id="6.3.2.17" evidence="7"/>
<comment type="catalytic activity">
    <reaction evidence="20">
        <text>(6S)-5,6,7,8-tetrahydrofolyl-(gamma-L-Glu)(n) + L-glutamate + ATP = (6S)-5,6,7,8-tetrahydrofolyl-(gamma-L-Glu)(n+1) + ADP + phosphate + H(+)</text>
        <dbReference type="Rhea" id="RHEA:10580"/>
        <dbReference type="Rhea" id="RHEA-COMP:14738"/>
        <dbReference type="Rhea" id="RHEA-COMP:14740"/>
        <dbReference type="ChEBI" id="CHEBI:15378"/>
        <dbReference type="ChEBI" id="CHEBI:29985"/>
        <dbReference type="ChEBI" id="CHEBI:30616"/>
        <dbReference type="ChEBI" id="CHEBI:43474"/>
        <dbReference type="ChEBI" id="CHEBI:141005"/>
        <dbReference type="ChEBI" id="CHEBI:456216"/>
        <dbReference type="EC" id="6.3.2.17"/>
    </reaction>
</comment>
<dbReference type="PROSITE" id="PS01012">
    <property type="entry name" value="FOLYLPOLYGLU_SYNT_2"/>
    <property type="match status" value="1"/>
</dbReference>
<dbReference type="PANTHER" id="PTHR11136">
    <property type="entry name" value="FOLYLPOLYGLUTAMATE SYNTHASE-RELATED"/>
    <property type="match status" value="1"/>
</dbReference>
<evidence type="ECO:0000256" key="18">
    <source>
        <dbReference type="ARBA" id="ARBA00030592"/>
    </source>
</evidence>
<evidence type="ECO:0000256" key="21">
    <source>
        <dbReference type="SAM" id="MobiDB-lite"/>
    </source>
</evidence>
<dbReference type="Gene3D" id="3.60.15.10">
    <property type="entry name" value="Ribonuclease Z/Hydroxyacylglutathione hydrolase-like"/>
    <property type="match status" value="1"/>
</dbReference>
<dbReference type="GO" id="GO:0004326">
    <property type="term" value="F:tetrahydrofolylpolyglutamate synthase activity"/>
    <property type="evidence" value="ECO:0007669"/>
    <property type="project" value="UniProtKB-EC"/>
</dbReference>
<dbReference type="InterPro" id="IPR036866">
    <property type="entry name" value="RibonucZ/Hydroxyglut_hydro"/>
</dbReference>
<dbReference type="GO" id="GO:0046872">
    <property type="term" value="F:metal ion binding"/>
    <property type="evidence" value="ECO:0007669"/>
    <property type="project" value="UniProtKB-KW"/>
</dbReference>
<dbReference type="GO" id="GO:0005524">
    <property type="term" value="F:ATP binding"/>
    <property type="evidence" value="ECO:0007669"/>
    <property type="project" value="UniProtKB-KW"/>
</dbReference>
<evidence type="ECO:0000256" key="10">
    <source>
        <dbReference type="ARBA" id="ARBA00022598"/>
    </source>
</evidence>
<evidence type="ECO:0000256" key="6">
    <source>
        <dbReference type="ARBA" id="ARBA00008276"/>
    </source>
</evidence>
<dbReference type="NCBIfam" id="TIGR01499">
    <property type="entry name" value="folC"/>
    <property type="match status" value="1"/>
</dbReference>
<dbReference type="UniPathway" id="UPA00850"/>
<dbReference type="Gene3D" id="3.40.1190.10">
    <property type="entry name" value="Mur-like, catalytic domain"/>
    <property type="match status" value="1"/>
</dbReference>
<keyword evidence="12" id="KW-0547">Nucleotide-binding</keyword>
<dbReference type="PROSITE" id="PS01011">
    <property type="entry name" value="FOLYLPOLYGLU_SYNT_1"/>
    <property type="match status" value="1"/>
</dbReference>
<proteinExistence type="inferred from homology"/>
<gene>
    <name evidence="22" type="ORF">BBAD15_g6361</name>
</gene>
<dbReference type="InterPro" id="IPR036565">
    <property type="entry name" value="Mur-like_cat_sf"/>
</dbReference>
<sequence>MRSEIPKAILALIGSTTACIHGDALHARRLGPSLDWSTRYVPAMFRRQNQQNQVNIFFGRIQNVGAEIYGCYAGGSDDADKIPQGIQPRSVNLNGEGFDPNLNLGVMVYYIKASQNSVFMFDTSTAKVLAESCNQELQQQTGLGIDMIILSHEHGDHVAGRNANSLKQVPVMAQSSLVQKLGARGGENVPLSSDQSFTLQMQDGVMNVTNVQAHTKLGTVAMINGVALMGDELESTVNFLVSSNTQRQSNQLQISQSILGENNIETVLPAHGSGAAMFAGQFSLQLLQSNQRYLELMATNPQSVCPRNGNGRQLAQAKAQLGRQIGVRASDITDAYFETHINENCQTPDTLRGQVSEINLGDDDDDSDDIDVDEWLEGDEMDDDEDDEDDEDEEEDEEDRCGPFKSYTPLADPATKVPGRAYFRLAASTYFSFAEPAFQLLQPRPAQSIGPSSMQNVSRRTLSLIERLLSASRPQSLRTMTTSTTPTTRSYNTPFDVIEARRKAGVRPDASSIREMRTHLNRIGYSTSDLNRLNIIHVAGTKGKGSTCAFVDSILAQYRQVGNVPAKTGLFISPHLIAVRERIRINSAPISEALFAKYFFEVWDRLESPSTPQQPEDYNDEDSPPPPPPPLGSKPIYGRYLTLVSWHAFLQEGVDVAVYETGVGGEFDATNLVPRPLASGISTLGIDHVYVLGDTLDKIAWHKAGIMKNGSPAFTVEQFPDAAAVLRARAEEKRVELTELPIDPRLDGVRIRPAATFQKRNASLAVALTETALEKLGVGMDRGRDGKSLPQEFVSGLEKTSFRGRCEVKAEDKIKWHVDGAHTSDSLKVSAKWFANETEKSIGPRVLIFNQQGRAEAVDFLASIHAANKKKPSPASKEAQSFDHVIFCTNVTYAATGYKRDFVNRQVDPADVAGMTAQRRFAEAWARLDPGADVRVLPTIEEALDCARGFGEGLPEGSAVQATFCFLPQPAVAAVAAVAVRLTSATALCTLSKTLTLHRGASILIVSASALCTLISPS</sequence>
<dbReference type="AlphaFoldDB" id="A0A0A2VL12"/>
<evidence type="ECO:0000313" key="23">
    <source>
        <dbReference type="Proteomes" id="UP000030106"/>
    </source>
</evidence>
<dbReference type="FunFam" id="3.40.1190.10:FF:000009">
    <property type="entry name" value="Folylpolyglutamate synthase"/>
    <property type="match status" value="1"/>
</dbReference>
<dbReference type="PANTHER" id="PTHR11136:SF5">
    <property type="entry name" value="FOLYLPOLYGLUTAMATE SYNTHASE, MITOCHONDRIAL"/>
    <property type="match status" value="1"/>
</dbReference>
<evidence type="ECO:0000256" key="17">
    <source>
        <dbReference type="ARBA" id="ARBA00023136"/>
    </source>
</evidence>
<dbReference type="HOGENOM" id="CLU_296463_0_0_1"/>
<dbReference type="InterPro" id="IPR018109">
    <property type="entry name" value="Folylpolyglutamate_synth_CS"/>
</dbReference>
<keyword evidence="10" id="KW-0436">Ligase</keyword>
<evidence type="ECO:0000256" key="12">
    <source>
        <dbReference type="ARBA" id="ARBA00022741"/>
    </source>
</evidence>
<dbReference type="OrthoDB" id="5212574at2759"/>
<comment type="similarity">
    <text evidence="6">Belongs to the folylpolyglutamate synthase family.</text>
</comment>
<evidence type="ECO:0000256" key="9">
    <source>
        <dbReference type="ARBA" id="ARBA00022563"/>
    </source>
</evidence>
<evidence type="ECO:0000256" key="14">
    <source>
        <dbReference type="ARBA" id="ARBA00022840"/>
    </source>
</evidence>
<evidence type="ECO:0000313" key="22">
    <source>
        <dbReference type="EMBL" id="KGQ08288.1"/>
    </source>
</evidence>
<dbReference type="Proteomes" id="UP000030106">
    <property type="component" value="Unassembled WGS sequence"/>
</dbReference>
<dbReference type="GO" id="GO:0006730">
    <property type="term" value="P:one-carbon metabolic process"/>
    <property type="evidence" value="ECO:0007669"/>
    <property type="project" value="UniProtKB-KW"/>
</dbReference>
<accession>A0A0A2VL12</accession>
<dbReference type="InterPro" id="IPR036615">
    <property type="entry name" value="Mur_ligase_C_dom_sf"/>
</dbReference>
<evidence type="ECO:0000256" key="5">
    <source>
        <dbReference type="ARBA" id="ARBA00005150"/>
    </source>
</evidence>
<dbReference type="InterPro" id="IPR001645">
    <property type="entry name" value="Folylpolyglutamate_synth"/>
</dbReference>
<dbReference type="PROSITE" id="PS51257">
    <property type="entry name" value="PROKAR_LIPOPROTEIN"/>
    <property type="match status" value="1"/>
</dbReference>
<evidence type="ECO:0000256" key="19">
    <source>
        <dbReference type="ARBA" id="ARBA00030876"/>
    </source>
</evidence>
<dbReference type="GO" id="GO:0005743">
    <property type="term" value="C:mitochondrial inner membrane"/>
    <property type="evidence" value="ECO:0007669"/>
    <property type="project" value="UniProtKB-SubCell"/>
</dbReference>
<evidence type="ECO:0000256" key="11">
    <source>
        <dbReference type="ARBA" id="ARBA00022723"/>
    </source>
</evidence>
<organism evidence="22 23">
    <name type="scientific">Beauveria bassiana D1-5</name>
    <dbReference type="NCBI Taxonomy" id="1245745"/>
    <lineage>
        <taxon>Eukaryota</taxon>
        <taxon>Fungi</taxon>
        <taxon>Dikarya</taxon>
        <taxon>Ascomycota</taxon>
        <taxon>Pezizomycotina</taxon>
        <taxon>Sordariomycetes</taxon>
        <taxon>Hypocreomycetidae</taxon>
        <taxon>Hypocreales</taxon>
        <taxon>Cordycipitaceae</taxon>
        <taxon>Beauveria</taxon>
    </lineage>
</organism>
<evidence type="ECO:0000256" key="16">
    <source>
        <dbReference type="ARBA" id="ARBA00023128"/>
    </source>
</evidence>
<keyword evidence="13" id="KW-0999">Mitochondrion inner membrane</keyword>
<evidence type="ECO:0000256" key="3">
    <source>
        <dbReference type="ARBA" id="ARBA00004305"/>
    </source>
</evidence>
<dbReference type="SUPFAM" id="SSF53623">
    <property type="entry name" value="MurD-like peptide ligases, catalytic domain"/>
    <property type="match status" value="1"/>
</dbReference>
<comment type="cofactor">
    <cofactor evidence="1">
        <name>a monovalent cation</name>
        <dbReference type="ChEBI" id="CHEBI:60242"/>
    </cofactor>
</comment>
<keyword evidence="16" id="KW-0496">Mitochondrion</keyword>
<keyword evidence="8" id="KW-0963">Cytoplasm</keyword>
<evidence type="ECO:0000256" key="7">
    <source>
        <dbReference type="ARBA" id="ARBA00013025"/>
    </source>
</evidence>
<evidence type="ECO:0000256" key="20">
    <source>
        <dbReference type="ARBA" id="ARBA00047493"/>
    </source>
</evidence>
<comment type="pathway">
    <text evidence="5">Cofactor biosynthesis; tetrahydrofolylpolyglutamate biosynthesis.</text>
</comment>
<keyword evidence="17" id="KW-0472">Membrane</keyword>
<dbReference type="SUPFAM" id="SSF53244">
    <property type="entry name" value="MurD-like peptide ligases, peptide-binding domain"/>
    <property type="match status" value="1"/>
</dbReference>
<keyword evidence="14" id="KW-0067">ATP-binding</keyword>
<dbReference type="eggNOG" id="KOG2525">
    <property type="taxonomic scope" value="Eukaryota"/>
</dbReference>
<evidence type="ECO:0000256" key="4">
    <source>
        <dbReference type="ARBA" id="ARBA00004496"/>
    </source>
</evidence>
<evidence type="ECO:0000256" key="2">
    <source>
        <dbReference type="ARBA" id="ARBA00004273"/>
    </source>
</evidence>
<dbReference type="EMBL" id="ANFO01000589">
    <property type="protein sequence ID" value="KGQ08288.1"/>
    <property type="molecule type" value="Genomic_DNA"/>
</dbReference>
<evidence type="ECO:0000256" key="8">
    <source>
        <dbReference type="ARBA" id="ARBA00022490"/>
    </source>
</evidence>
<feature type="region of interest" description="Disordered" evidence="21">
    <location>
        <begin position="608"/>
        <end position="632"/>
    </location>
</feature>
<dbReference type="Gene3D" id="3.90.190.20">
    <property type="entry name" value="Mur ligase, C-terminal domain"/>
    <property type="match status" value="1"/>
</dbReference>
<name>A0A0A2VL12_BEABA</name>
<keyword evidence="9" id="KW-0554">One-carbon metabolism</keyword>
<feature type="region of interest" description="Disordered" evidence="21">
    <location>
        <begin position="356"/>
        <end position="412"/>
    </location>
</feature>
<evidence type="ECO:0000256" key="13">
    <source>
        <dbReference type="ARBA" id="ARBA00022792"/>
    </source>
</evidence>
<feature type="compositionally biased region" description="Acidic residues" evidence="21">
    <location>
        <begin position="360"/>
        <end position="399"/>
    </location>
</feature>
<dbReference type="STRING" id="1245745.A0A0A2VL12"/>
<protein>
    <recommendedName>
        <fullName evidence="7">tetrahydrofolate synthase</fullName>
        <ecNumber evidence="7">6.3.2.17</ecNumber>
    </recommendedName>
    <alternativeName>
        <fullName evidence="19">Folylpoly-gamma-glutamate synthetase</fullName>
    </alternativeName>
    <alternativeName>
        <fullName evidence="18">Tetrahydrofolylpolyglutamate synthase</fullName>
    </alternativeName>
</protein>